<reference evidence="1 2" key="1">
    <citation type="submission" date="2016-10" db="EMBL/GenBank/DDBJ databases">
        <authorList>
            <person name="de Groot N.N."/>
        </authorList>
    </citation>
    <scope>NUCLEOTIDE SEQUENCE [LARGE SCALE GENOMIC DNA]</scope>
    <source>
        <strain evidence="1 2">IPL20</strain>
    </source>
</reference>
<evidence type="ECO:0000313" key="1">
    <source>
        <dbReference type="EMBL" id="SFV31266.1"/>
    </source>
</evidence>
<dbReference type="AlphaFoldDB" id="A0A1I7N9N3"/>
<name>A0A1I7N9N3_9HYPH</name>
<keyword evidence="2" id="KW-1185">Reference proteome</keyword>
<accession>A0A1I7N9N3</accession>
<organism evidence="1 2">
    <name type="scientific">Devosia crocina</name>
    <dbReference type="NCBI Taxonomy" id="429728"/>
    <lineage>
        <taxon>Bacteria</taxon>
        <taxon>Pseudomonadati</taxon>
        <taxon>Pseudomonadota</taxon>
        <taxon>Alphaproteobacteria</taxon>
        <taxon>Hyphomicrobiales</taxon>
        <taxon>Devosiaceae</taxon>
        <taxon>Devosia</taxon>
    </lineage>
</organism>
<dbReference type="EMBL" id="FPCK01000001">
    <property type="protein sequence ID" value="SFV31266.1"/>
    <property type="molecule type" value="Genomic_DNA"/>
</dbReference>
<sequence>MFGNQGEGKFRRLATQIAGVLPEDHDEALATLAAAEAVLDAMGMGDKRDAAKRIVAMTPEDPEEALLVLQLVREFLEYSTDRTRMRMHSLKRASGFRVNDNLDTERT</sequence>
<dbReference type="STRING" id="429728.SAMN05216456_1285"/>
<gene>
    <name evidence="1" type="ORF">SAMN05216456_1285</name>
</gene>
<proteinExistence type="predicted"/>
<protein>
    <submittedName>
        <fullName evidence="1">Uncharacterized protein</fullName>
    </submittedName>
</protein>
<dbReference type="RefSeq" id="WP_092422397.1">
    <property type="nucleotide sequence ID" value="NZ_FPCK01000001.1"/>
</dbReference>
<dbReference type="Proteomes" id="UP000199074">
    <property type="component" value="Unassembled WGS sequence"/>
</dbReference>
<evidence type="ECO:0000313" key="2">
    <source>
        <dbReference type="Proteomes" id="UP000199074"/>
    </source>
</evidence>